<evidence type="ECO:0000256" key="6">
    <source>
        <dbReference type="SAM" id="Phobius"/>
    </source>
</evidence>
<feature type="transmembrane region" description="Helical" evidence="6">
    <location>
        <begin position="278"/>
        <end position="301"/>
    </location>
</feature>
<dbReference type="InterPro" id="IPR020846">
    <property type="entry name" value="MFS_dom"/>
</dbReference>
<keyword evidence="2" id="KW-1003">Cell membrane</keyword>
<dbReference type="GO" id="GO:0005886">
    <property type="term" value="C:plasma membrane"/>
    <property type="evidence" value="ECO:0007669"/>
    <property type="project" value="UniProtKB-SubCell"/>
</dbReference>
<dbReference type="PANTHER" id="PTHR23513">
    <property type="entry name" value="INTEGRAL MEMBRANE EFFLUX PROTEIN-RELATED"/>
    <property type="match status" value="1"/>
</dbReference>
<keyword evidence="4 6" id="KW-1133">Transmembrane helix</keyword>
<dbReference type="Gene3D" id="1.20.1250.20">
    <property type="entry name" value="MFS general substrate transporter like domains"/>
    <property type="match status" value="1"/>
</dbReference>
<evidence type="ECO:0000256" key="1">
    <source>
        <dbReference type="ARBA" id="ARBA00004651"/>
    </source>
</evidence>
<feature type="transmembrane region" description="Helical" evidence="6">
    <location>
        <begin position="393"/>
        <end position="414"/>
    </location>
</feature>
<feature type="transmembrane region" description="Helical" evidence="6">
    <location>
        <begin position="97"/>
        <end position="119"/>
    </location>
</feature>
<gene>
    <name evidence="8" type="ORF">METZ01_LOCUS141234</name>
</gene>
<dbReference type="InterPro" id="IPR036259">
    <property type="entry name" value="MFS_trans_sf"/>
</dbReference>
<keyword evidence="3 6" id="KW-0812">Transmembrane</keyword>
<dbReference type="PANTHER" id="PTHR23513:SF11">
    <property type="entry name" value="STAPHYLOFERRIN A TRANSPORTER"/>
    <property type="match status" value="1"/>
</dbReference>
<sequence>MSGAPAAWWSAMSILNHSGSTAPELFSAFGNRSYRFQFGSDLLNSWAFEMETLILGWFVLVTTDSPLLLAAFAALNFSGTLLSPFFGVLADRVDRRTLLIILRGIYATLAGVILVLAVLGPVEPWQVFLISAFSGLVRPSDFAVKFALIADSVPRKDLRNAIGFSRATMDSARIFGALLGAGLFSTLGIGAAYGAVVGLYLVSILLAFRITTRRSRPAESTRPWTELVSGFAYIRRNQTLLTIMALAFLANFTGFPIIRGLLPALARDIYGMNENGLAWLIALLAVGALLGSLLTATLIRVRTPGRMMVFWILIWHALIIISGQFSSVFAGAVLITVIGLAQSFAMIPMSVLLLNTTDESYRGRISGIRMLAVYGMPMGLLMGGALIEWVGVPATTVVFGGVGLVGSTAIVARWRNILHN</sequence>
<feature type="transmembrane region" description="Helical" evidence="6">
    <location>
        <begin position="67"/>
        <end position="90"/>
    </location>
</feature>
<proteinExistence type="predicted"/>
<dbReference type="CDD" id="cd06173">
    <property type="entry name" value="MFS_MefA_like"/>
    <property type="match status" value="1"/>
</dbReference>
<protein>
    <recommendedName>
        <fullName evidence="7">Major facilitator superfamily (MFS) profile domain-containing protein</fullName>
    </recommendedName>
</protein>
<evidence type="ECO:0000259" key="7">
    <source>
        <dbReference type="PROSITE" id="PS50850"/>
    </source>
</evidence>
<evidence type="ECO:0000256" key="5">
    <source>
        <dbReference type="ARBA" id="ARBA00023136"/>
    </source>
</evidence>
<evidence type="ECO:0000256" key="4">
    <source>
        <dbReference type="ARBA" id="ARBA00022989"/>
    </source>
</evidence>
<feature type="domain" description="Major facilitator superfamily (MFS) profile" evidence="7">
    <location>
        <begin position="240"/>
        <end position="420"/>
    </location>
</feature>
<dbReference type="GO" id="GO:0022857">
    <property type="term" value="F:transmembrane transporter activity"/>
    <property type="evidence" value="ECO:0007669"/>
    <property type="project" value="InterPro"/>
</dbReference>
<keyword evidence="5 6" id="KW-0472">Membrane</keyword>
<feature type="transmembrane region" description="Helical" evidence="6">
    <location>
        <begin position="366"/>
        <end position="387"/>
    </location>
</feature>
<evidence type="ECO:0000313" key="8">
    <source>
        <dbReference type="EMBL" id="SVA88380.1"/>
    </source>
</evidence>
<comment type="subcellular location">
    <subcellularLocation>
        <location evidence="1">Cell membrane</location>
        <topology evidence="1">Multi-pass membrane protein</topology>
    </subcellularLocation>
</comment>
<feature type="transmembrane region" description="Helical" evidence="6">
    <location>
        <begin position="332"/>
        <end position="354"/>
    </location>
</feature>
<dbReference type="SUPFAM" id="SSF103473">
    <property type="entry name" value="MFS general substrate transporter"/>
    <property type="match status" value="1"/>
</dbReference>
<dbReference type="EMBL" id="UINC01021245">
    <property type="protein sequence ID" value="SVA88380.1"/>
    <property type="molecule type" value="Genomic_DNA"/>
</dbReference>
<evidence type="ECO:0000256" key="2">
    <source>
        <dbReference type="ARBA" id="ARBA00022475"/>
    </source>
</evidence>
<organism evidence="8">
    <name type="scientific">marine metagenome</name>
    <dbReference type="NCBI Taxonomy" id="408172"/>
    <lineage>
        <taxon>unclassified sequences</taxon>
        <taxon>metagenomes</taxon>
        <taxon>ecological metagenomes</taxon>
    </lineage>
</organism>
<evidence type="ECO:0000256" key="3">
    <source>
        <dbReference type="ARBA" id="ARBA00022692"/>
    </source>
</evidence>
<dbReference type="InterPro" id="IPR011701">
    <property type="entry name" value="MFS"/>
</dbReference>
<reference evidence="8" key="1">
    <citation type="submission" date="2018-05" db="EMBL/GenBank/DDBJ databases">
        <authorList>
            <person name="Lanie J.A."/>
            <person name="Ng W.-L."/>
            <person name="Kazmierczak K.M."/>
            <person name="Andrzejewski T.M."/>
            <person name="Davidsen T.M."/>
            <person name="Wayne K.J."/>
            <person name="Tettelin H."/>
            <person name="Glass J.I."/>
            <person name="Rusch D."/>
            <person name="Podicherti R."/>
            <person name="Tsui H.-C.T."/>
            <person name="Winkler M.E."/>
        </authorList>
    </citation>
    <scope>NUCLEOTIDE SEQUENCE</scope>
</reference>
<dbReference type="Pfam" id="PF07690">
    <property type="entry name" value="MFS_1"/>
    <property type="match status" value="1"/>
</dbReference>
<feature type="transmembrane region" description="Helical" evidence="6">
    <location>
        <begin position="308"/>
        <end position="326"/>
    </location>
</feature>
<feature type="transmembrane region" description="Helical" evidence="6">
    <location>
        <begin position="239"/>
        <end position="258"/>
    </location>
</feature>
<feature type="transmembrane region" description="Helical" evidence="6">
    <location>
        <begin position="174"/>
        <end position="207"/>
    </location>
</feature>
<dbReference type="AlphaFoldDB" id="A0A381ZGM5"/>
<dbReference type="PROSITE" id="PS50850">
    <property type="entry name" value="MFS"/>
    <property type="match status" value="1"/>
</dbReference>
<name>A0A381ZGM5_9ZZZZ</name>
<accession>A0A381ZGM5</accession>